<feature type="compositionally biased region" description="Basic residues" evidence="1">
    <location>
        <begin position="73"/>
        <end position="87"/>
    </location>
</feature>
<accession>A0A851GIW5</accession>
<dbReference type="AlphaFoldDB" id="A0A851GIW5"/>
<organism evidence="2 3">
    <name type="scientific">Oceaniferula marina</name>
    <dbReference type="NCBI Taxonomy" id="2748318"/>
    <lineage>
        <taxon>Bacteria</taxon>
        <taxon>Pseudomonadati</taxon>
        <taxon>Verrucomicrobiota</taxon>
        <taxon>Verrucomicrobiia</taxon>
        <taxon>Verrucomicrobiales</taxon>
        <taxon>Verrucomicrobiaceae</taxon>
        <taxon>Oceaniferula</taxon>
    </lineage>
</organism>
<dbReference type="EMBL" id="JACBAZ010000008">
    <property type="protein sequence ID" value="NWK57119.1"/>
    <property type="molecule type" value="Genomic_DNA"/>
</dbReference>
<feature type="compositionally biased region" description="Basic and acidic residues" evidence="1">
    <location>
        <begin position="39"/>
        <end position="49"/>
    </location>
</feature>
<evidence type="ECO:0000313" key="3">
    <source>
        <dbReference type="Proteomes" id="UP000557872"/>
    </source>
</evidence>
<sequence length="315" mass="34399">MRIPVPIAILSCVIATGSVWYFGSRDADFTTPPSAEENQEAKEQWKKENAPAPAASITSTDTQVKKQAPKAPKLVKPKRVKPPKPKRLPTGDLGVSPQLSEYGILANEGAPSMVQLAQELESQQAWQHALLAWERVLDTTKASPEEASMAHKAITRLKPKQPAWNPDPLGDITITLHAGATIKNKQALESALKQTADSIAQASGYILKVTFQTSIGKGTPPDTPRVPIAIWFTRSDGKRQGETPPLSFMAAPDDVETLTKQCKLGVYNLLRAHLAETTAFSPLPEADPDTPAELRLNSHITRFMWREFANSLNSN</sequence>
<dbReference type="RefSeq" id="WP_178933952.1">
    <property type="nucleotide sequence ID" value="NZ_JACBAZ010000008.1"/>
</dbReference>
<dbReference type="Proteomes" id="UP000557872">
    <property type="component" value="Unassembled WGS sequence"/>
</dbReference>
<evidence type="ECO:0000313" key="2">
    <source>
        <dbReference type="EMBL" id="NWK57119.1"/>
    </source>
</evidence>
<keyword evidence="3" id="KW-1185">Reference proteome</keyword>
<proteinExistence type="predicted"/>
<gene>
    <name evidence="2" type="ORF">HW115_15970</name>
</gene>
<name>A0A851GIW5_9BACT</name>
<feature type="region of interest" description="Disordered" evidence="1">
    <location>
        <begin position="30"/>
        <end position="95"/>
    </location>
</feature>
<comment type="caution">
    <text evidence="2">The sequence shown here is derived from an EMBL/GenBank/DDBJ whole genome shotgun (WGS) entry which is preliminary data.</text>
</comment>
<evidence type="ECO:0000256" key="1">
    <source>
        <dbReference type="SAM" id="MobiDB-lite"/>
    </source>
</evidence>
<reference evidence="2 3" key="1">
    <citation type="submission" date="2020-07" db="EMBL/GenBank/DDBJ databases">
        <title>Roseicoccus Jingziensis gen. nov., sp. nov., isolated from coastal seawater.</title>
        <authorList>
            <person name="Feng X."/>
        </authorList>
    </citation>
    <scope>NUCLEOTIDE SEQUENCE [LARGE SCALE GENOMIC DNA]</scope>
    <source>
        <strain evidence="2 3">N1E253</strain>
    </source>
</reference>
<protein>
    <submittedName>
        <fullName evidence="2">Uncharacterized protein</fullName>
    </submittedName>
</protein>